<feature type="compositionally biased region" description="Basic residues" evidence="1">
    <location>
        <begin position="1519"/>
        <end position="1529"/>
    </location>
</feature>
<dbReference type="EMBL" id="JAQQWP010000006">
    <property type="protein sequence ID" value="KAK8114236.1"/>
    <property type="molecule type" value="Genomic_DNA"/>
</dbReference>
<evidence type="ECO:0000313" key="3">
    <source>
        <dbReference type="Proteomes" id="UP001392437"/>
    </source>
</evidence>
<feature type="compositionally biased region" description="Basic residues" evidence="1">
    <location>
        <begin position="2458"/>
        <end position="2469"/>
    </location>
</feature>
<feature type="region of interest" description="Disordered" evidence="1">
    <location>
        <begin position="1926"/>
        <end position="2241"/>
    </location>
</feature>
<feature type="compositionally biased region" description="Basic and acidic residues" evidence="1">
    <location>
        <begin position="501"/>
        <end position="510"/>
    </location>
</feature>
<feature type="compositionally biased region" description="Basic and acidic residues" evidence="1">
    <location>
        <begin position="2598"/>
        <end position="2615"/>
    </location>
</feature>
<reference evidence="2 3" key="1">
    <citation type="submission" date="2023-01" db="EMBL/GenBank/DDBJ databases">
        <title>Analysis of 21 Apiospora genomes using comparative genomics revels a genus with tremendous synthesis potential of carbohydrate active enzymes and secondary metabolites.</title>
        <authorList>
            <person name="Sorensen T."/>
        </authorList>
    </citation>
    <scope>NUCLEOTIDE SEQUENCE [LARGE SCALE GENOMIC DNA]</scope>
    <source>
        <strain evidence="2 3">CBS 117206</strain>
    </source>
</reference>
<feature type="compositionally biased region" description="Basic and acidic residues" evidence="1">
    <location>
        <begin position="151"/>
        <end position="171"/>
    </location>
</feature>
<feature type="compositionally biased region" description="Pro residues" evidence="1">
    <location>
        <begin position="658"/>
        <end position="667"/>
    </location>
</feature>
<proteinExistence type="predicted"/>
<feature type="compositionally biased region" description="Polar residues" evidence="1">
    <location>
        <begin position="2509"/>
        <end position="2518"/>
    </location>
</feature>
<evidence type="ECO:0000256" key="1">
    <source>
        <dbReference type="SAM" id="MobiDB-lite"/>
    </source>
</evidence>
<feature type="compositionally biased region" description="Basic and acidic residues" evidence="1">
    <location>
        <begin position="1379"/>
        <end position="1389"/>
    </location>
</feature>
<feature type="compositionally biased region" description="Polar residues" evidence="1">
    <location>
        <begin position="1713"/>
        <end position="1723"/>
    </location>
</feature>
<feature type="compositionally biased region" description="Basic and acidic residues" evidence="1">
    <location>
        <begin position="88"/>
        <end position="135"/>
    </location>
</feature>
<feature type="compositionally biased region" description="Polar residues" evidence="1">
    <location>
        <begin position="2098"/>
        <end position="2110"/>
    </location>
</feature>
<feature type="compositionally biased region" description="Low complexity" evidence="1">
    <location>
        <begin position="758"/>
        <end position="770"/>
    </location>
</feature>
<feature type="compositionally biased region" description="Basic and acidic residues" evidence="1">
    <location>
        <begin position="2849"/>
        <end position="2858"/>
    </location>
</feature>
<feature type="compositionally biased region" description="Polar residues" evidence="1">
    <location>
        <begin position="1618"/>
        <end position="1635"/>
    </location>
</feature>
<feature type="compositionally biased region" description="Low complexity" evidence="1">
    <location>
        <begin position="2424"/>
        <end position="2437"/>
    </location>
</feature>
<dbReference type="Proteomes" id="UP001392437">
    <property type="component" value="Unassembled WGS sequence"/>
</dbReference>
<feature type="region of interest" description="Disordered" evidence="1">
    <location>
        <begin position="1578"/>
        <end position="1897"/>
    </location>
</feature>
<feature type="compositionally biased region" description="Basic and acidic residues" evidence="1">
    <location>
        <begin position="356"/>
        <end position="373"/>
    </location>
</feature>
<feature type="region of interest" description="Disordered" evidence="1">
    <location>
        <begin position="600"/>
        <end position="795"/>
    </location>
</feature>
<feature type="compositionally biased region" description="Polar residues" evidence="1">
    <location>
        <begin position="1238"/>
        <end position="1248"/>
    </location>
</feature>
<comment type="caution">
    <text evidence="2">The sequence shown here is derived from an EMBL/GenBank/DDBJ whole genome shotgun (WGS) entry which is preliminary data.</text>
</comment>
<feature type="compositionally biased region" description="Polar residues" evidence="1">
    <location>
        <begin position="1797"/>
        <end position="1817"/>
    </location>
</feature>
<feature type="region of interest" description="Disordered" evidence="1">
    <location>
        <begin position="83"/>
        <end position="586"/>
    </location>
</feature>
<feature type="compositionally biased region" description="Polar residues" evidence="1">
    <location>
        <begin position="2172"/>
        <end position="2186"/>
    </location>
</feature>
<evidence type="ECO:0008006" key="4">
    <source>
        <dbReference type="Google" id="ProtNLM"/>
    </source>
</evidence>
<feature type="compositionally biased region" description="Basic residues" evidence="1">
    <location>
        <begin position="2875"/>
        <end position="2885"/>
    </location>
</feature>
<protein>
    <recommendedName>
        <fullName evidence="4">Involucrin repeat protein</fullName>
    </recommendedName>
</protein>
<feature type="compositionally biased region" description="Basic and acidic residues" evidence="1">
    <location>
        <begin position="260"/>
        <end position="280"/>
    </location>
</feature>
<feature type="compositionally biased region" description="Basic residues" evidence="1">
    <location>
        <begin position="2967"/>
        <end position="2986"/>
    </location>
</feature>
<feature type="compositionally biased region" description="Basic and acidic residues" evidence="1">
    <location>
        <begin position="307"/>
        <end position="318"/>
    </location>
</feature>
<feature type="compositionally biased region" description="Basic and acidic residues" evidence="1">
    <location>
        <begin position="1840"/>
        <end position="1851"/>
    </location>
</feature>
<feature type="compositionally biased region" description="Basic and acidic residues" evidence="1">
    <location>
        <begin position="1310"/>
        <end position="1322"/>
    </location>
</feature>
<organism evidence="2 3">
    <name type="scientific">Apiospora kogelbergensis</name>
    <dbReference type="NCBI Taxonomy" id="1337665"/>
    <lineage>
        <taxon>Eukaryota</taxon>
        <taxon>Fungi</taxon>
        <taxon>Dikarya</taxon>
        <taxon>Ascomycota</taxon>
        <taxon>Pezizomycotina</taxon>
        <taxon>Sordariomycetes</taxon>
        <taxon>Xylariomycetidae</taxon>
        <taxon>Amphisphaeriales</taxon>
        <taxon>Apiosporaceae</taxon>
        <taxon>Apiospora</taxon>
    </lineage>
</organism>
<feature type="compositionally biased region" description="Polar residues" evidence="1">
    <location>
        <begin position="1948"/>
        <end position="1962"/>
    </location>
</feature>
<feature type="compositionally biased region" description="Polar residues" evidence="1">
    <location>
        <begin position="1877"/>
        <end position="1893"/>
    </location>
</feature>
<feature type="compositionally biased region" description="Low complexity" evidence="1">
    <location>
        <begin position="1422"/>
        <end position="1440"/>
    </location>
</feature>
<feature type="compositionally biased region" description="Polar residues" evidence="1">
    <location>
        <begin position="335"/>
        <end position="355"/>
    </location>
</feature>
<feature type="compositionally biased region" description="Basic and acidic residues" evidence="1">
    <location>
        <begin position="1539"/>
        <end position="1549"/>
    </location>
</feature>
<sequence>MPGSFAEDLDFTATVAAGLQDSGFDPNLVIDNAGYHKRSSPPGSNEPGTYRTPFAETVPDLGIYAVPAIDPVASEQRGFVIGELPKTPADEKDIPLHKPDLYPQRNKSEKKDQEKVVNQKERDRSEIVVIEDDRPPSSSKSVVSDVGSSLSKKEQKRRDKAAKSKILEELAKTASLKTSEPSQAAIADGLEDTSSKKKSAKSKKPVVVHEEGTPPANSRDADGRTSQAISLDDEWDVLQKDKRSRRGSDPPLSSSVPSERAIRGREPKYVDDWDLPEKSKNGQSGTSEVGGPLARRRTMDEFSSFELTEKPEDWDSPKKSKKSKRDSASYDSPSRAMSVTDSVVESSKEISTSFSDLRDLRSSAPDDGRDTSKKSKKKKSKRDTEVYDSPLGSPTTSRSAVPSGGLFESHRHKPKGGSRASSLTRSDIGDDKSERKRRNVKRRNTSGGIPDENEALSEGEPPDRARRKESFQFIDNDVSSVVSDPAGVDDHYSTPTRRRSKHDELLDDTRSINSAPSESGKKDRKERSKSDKDKEVGKEKEKKYSAGSGFFDRFRSFSGIPDEKGRSRKSEEDKKNSFLDNAGTLGAGVGLAGVAAALASQTTGQKATDIPSEKEAHSSPLTPKRRSISPRGSDLLDPEIVQREIRPAIDPQYGDLLPLPPSAPGTPTPEVTELPALPDSRPETPEHERQLLREIIEKPTHVRRRSAHETPIKLKTPSHSAIPIQFRLGQRASPASPGSRRQQSPHTSPEAPSPEAFTTTPRSRAPRPTSWDNSKQLKPLSLHASGPESHDPVDFWNPRVGHTSFADFEAFMISENAINTPLPPATEDELKAEEATFALRDILEDATNTPLPAEFINELEAVEADFAPRDVLDDAINTALPTTTDDELEVEEAKFTLQDVLDDAINTALPATTDDELDALPELLSPVSKDAINTPLPVSSDDDLGVHPEVLPQGPGDAFNTALPAVTEDELQTKPVTLLRASADALSTTLPAATDDELDTWSKCIPQSLEVAINTPLPTTTDNELHTGSKFSPHTLEDAVNTPLPATADNELDVESKFPLQTLEDAVNTPLPATADNELDIESKFPLQTLEDAVNTPLPAASGVELNVVPYSFSRVLEDAINKTLPAETIDESSSVPEFIPRDLEDAVNMPLPAASDDELVAEADVLFESHDMPVNALQGSVLPIHANLEKAARPEDSGSPDPGPFDTVPKKGSSYLLHLSPPFAQEEGPSEMDERSPTSGSLEQTQEPAAIAEQSSEAVVTSESAAEALTGAAAGVAVATTLLHGNDDQVGTVQDNVSEKRFNNISAEADEKISEPEDHAQQPEARALLEVSAEPIDSPSKKSMKKKGKNNVLLAPKALLSPVVDDAPPTEDSTAQFRQEKDTSKEDIGINVTSDEISQPAIEAHNGNKDQPARDKSRIITETPPAETETTVTEAQPAAGNQSDDKLAQNANKSLQVGGEAPAIINETQHVGVGPSFTVVQPIIEAQLATEAPSVIGSGRASEPQPAHDDHVPVTPTKKSKRKKKNRKSVILDAELESPAKPKQAELRVEERENIPVLVSEDKFTNLAGFHSQFEISAEDDGSRIESGPVENPMEAHKPEIATPIEDPDANHDGEILSTTKPATDLARNSQHDSQVAPLFDEDRKPDNNTEEPPQNIETQDVPAVHESALRELESQAAVVPAETEPSTRSTSKKSKKKNRKSSMLEPETNKEITASEMQTPIINEPTPTAEETGPAKSIDQDILTPDFVNASSTPPVDSTQTRLNEQDTLTPELVDAPSSLAVDNPVFDKVEHDSATQAGATEAPTTPDQEATISLPSIDGKALSDKEVELAPIAEATDPTKEDVPEERMSQIIPTGAETPAVSITEITTEPILTVSPQDAATMPEGSNTTEGRPMDEVLTDISVRPVMVEPQTTSGQALADELNVQPSAAEAKATTEQVPSGEVQPPSQELQPYTQTSIINEPELTSPKSRKKKKGEKAQAIGAAPEDLSPTTLRDTAEVAGPAMLADGSAQLPVKRQSQEPATLEPQPTNVEAMEEAPAEAHFKEQQTAIESPPAHVEVAETAPADQQAQEHSATGPQPTNQVELAEKAPAGQQLHEQTTASSQPTMGDSAGEAASGTMVPTKKSKKKKGKQLQSSMDPAPDALAPSANAPLQLTTPTDALVRPPPHGTTHSETLPSSDQATAEGTGLADPISRQGSETMTTAAAMTPTPAVQKPAPEPKHLPSPPGIQSRMGAPRKAGYFPSALSWLLPKASGAFQGQSPQPQTETRSSEQEGHGTEIDDVIKNVPESEPPNPPEDSVRTGGSGELGTEAWRTTPAPVHTAMGTDGADLGKDKSPQPTVAGDVEEAPAQARTQPDLFSGEDELQLDPGHGRLADPPEDPPASADLVDQTGLDDAARAIGELPAQPPVAVDAPAGDITDLTTTPAGTPTSAPSTRHGPKNPIDTSDLQEAGASPKKSKKNKKKKRQSVAESLDPEPITPSSAIEPVEDGSLSQTLPPVEGSIEPTEATQQPSSADIQDPPLEHQDSVDTSGAAPMAKKAKKSKQRSQVLDDLGETAPSVEGFELKNTEDDIAPAQDHGASESMPAPVSGADEAQPEDKQTSGKKLDKGKKTESSIPLDAEVTDTSPHPLDSTTIAEDPPSEVAPSSGVPVDVMEQTTKEDTSTGEVIAEDEWSAPPSKKSKKKKKGLATLLGEDEANSADTKPDPTPMEASEQVSVPAPELAPEPTTRSEAPPPFEDASQPENDGDDGLATFKKTNEDKKKRKSVSFSDLGDDQLSVSPTEAQDGAGSSDPTNELASADSGVQPELEVLTDVPTTQTPSDDILETKDGQALGLPPEPLEPTASILEESRDQDVTNRDAPAVSADDEFPMVTKKSKKDKKAKKQSQEQDFDIPIPETTTPFEETVAIDEQPTETPRDFSNSSAPTQGDMLPEHAIAKAAVMDEPDQTKAEEPMTQEDHLAVSSPKKSKKDKKRSVPAKSKKPSRWGRLAWVAHNRLLLSRRRQRD</sequence>
<feature type="compositionally biased region" description="Polar residues" evidence="1">
    <location>
        <begin position="2068"/>
        <end position="2086"/>
    </location>
</feature>
<feature type="compositionally biased region" description="Polar residues" evidence="1">
    <location>
        <begin position="2259"/>
        <end position="2270"/>
    </location>
</feature>
<feature type="compositionally biased region" description="Basic and acidic residues" evidence="1">
    <location>
        <begin position="461"/>
        <end position="470"/>
    </location>
</feature>
<name>A0AAW0QRR0_9PEZI</name>
<feature type="compositionally biased region" description="Polar residues" evidence="1">
    <location>
        <begin position="2625"/>
        <end position="2637"/>
    </location>
</feature>
<feature type="region of interest" description="Disordered" evidence="1">
    <location>
        <begin position="2255"/>
        <end position="2988"/>
    </location>
</feature>
<accession>A0AAW0QRR0</accession>
<feature type="region of interest" description="Disordered" evidence="1">
    <location>
        <begin position="21"/>
        <end position="54"/>
    </location>
</feature>
<feature type="region of interest" description="Disordered" evidence="1">
    <location>
        <begin position="1192"/>
        <end position="1257"/>
    </location>
</feature>
<feature type="compositionally biased region" description="Basic and acidic residues" evidence="1">
    <location>
        <begin position="680"/>
        <end position="700"/>
    </location>
</feature>
<feature type="compositionally biased region" description="Polar residues" evidence="1">
    <location>
        <begin position="1751"/>
        <end position="1771"/>
    </location>
</feature>
<feature type="region of interest" description="Disordered" evidence="1">
    <location>
        <begin position="1289"/>
        <end position="1455"/>
    </location>
</feature>
<feature type="compositionally biased region" description="Basic residues" evidence="1">
    <location>
        <begin position="435"/>
        <end position="444"/>
    </location>
</feature>
<feature type="compositionally biased region" description="Basic residues" evidence="1">
    <location>
        <begin position="196"/>
        <end position="206"/>
    </location>
</feature>
<gene>
    <name evidence="2" type="ORF">PG999_006305</name>
</gene>
<feature type="compositionally biased region" description="Basic and acidic residues" evidence="1">
    <location>
        <begin position="1407"/>
        <end position="1420"/>
    </location>
</feature>
<feature type="compositionally biased region" description="Low complexity" evidence="1">
    <location>
        <begin position="2202"/>
        <end position="2214"/>
    </location>
</feature>
<evidence type="ECO:0000313" key="2">
    <source>
        <dbReference type="EMBL" id="KAK8114236.1"/>
    </source>
</evidence>
<feature type="compositionally biased region" description="Basic and acidic residues" evidence="1">
    <location>
        <begin position="519"/>
        <end position="544"/>
    </location>
</feature>
<keyword evidence="3" id="KW-1185">Reference proteome</keyword>
<feature type="compositionally biased region" description="Low complexity" evidence="1">
    <location>
        <begin position="137"/>
        <end position="150"/>
    </location>
</feature>
<feature type="compositionally biased region" description="Low complexity" evidence="1">
    <location>
        <begin position="2893"/>
        <end position="2906"/>
    </location>
</feature>
<feature type="compositionally biased region" description="Basic and acidic residues" evidence="1">
    <location>
        <begin position="2271"/>
        <end position="2286"/>
    </location>
</feature>
<feature type="compositionally biased region" description="Basic and acidic residues" evidence="1">
    <location>
        <begin position="2947"/>
        <end position="2961"/>
    </location>
</feature>
<feature type="compositionally biased region" description="Basic residues" evidence="1">
    <location>
        <begin position="1692"/>
        <end position="1702"/>
    </location>
</feature>
<feature type="region of interest" description="Disordered" evidence="1">
    <location>
        <begin position="1497"/>
        <end position="1549"/>
    </location>
</feature>
<feature type="compositionally biased region" description="Basic and acidic residues" evidence="1">
    <location>
        <begin position="561"/>
        <end position="577"/>
    </location>
</feature>
<feature type="compositionally biased region" description="Low complexity" evidence="1">
    <location>
        <begin position="545"/>
        <end position="559"/>
    </location>
</feature>